<evidence type="ECO:0000313" key="1">
    <source>
        <dbReference type="EMBL" id="ASK67316.1"/>
    </source>
</evidence>
<dbReference type="Proteomes" id="UP000198398">
    <property type="component" value="Plasmid unnamed1"/>
</dbReference>
<keyword evidence="1" id="KW-0614">Plasmid</keyword>
<dbReference type="AlphaFoldDB" id="A0A220UHD5"/>
<name>A0A220UHD5_9MICO</name>
<organism evidence="1 2">
    <name type="scientific">Brachybacterium avium</name>
    <dbReference type="NCBI Taxonomy" id="2017485"/>
    <lineage>
        <taxon>Bacteria</taxon>
        <taxon>Bacillati</taxon>
        <taxon>Actinomycetota</taxon>
        <taxon>Actinomycetes</taxon>
        <taxon>Micrococcales</taxon>
        <taxon>Dermabacteraceae</taxon>
        <taxon>Brachybacterium</taxon>
    </lineage>
</organism>
<proteinExistence type="predicted"/>
<dbReference type="OrthoDB" id="5195718at2"/>
<evidence type="ECO:0000313" key="2">
    <source>
        <dbReference type="Proteomes" id="UP000198398"/>
    </source>
</evidence>
<dbReference type="KEGG" id="brv:CFK39_15510"/>
<sequence length="76" mass="8819">MGNIPVLVRLLLDDGIEMWRPARANRWTATQVLVVWQNDSSNPWSTQMCWLPTEDVAQTFRGDTAALEPLWRQIHD</sequence>
<accession>A0A220UHD5</accession>
<dbReference type="EMBL" id="CP022317">
    <property type="protein sequence ID" value="ASK67316.1"/>
    <property type="molecule type" value="Genomic_DNA"/>
</dbReference>
<protein>
    <submittedName>
        <fullName evidence="1">Uncharacterized protein</fullName>
    </submittedName>
</protein>
<geneLocation type="plasmid" evidence="2">
    <name>unnamed1 sequence</name>
</geneLocation>
<keyword evidence="2" id="KW-1185">Reference proteome</keyword>
<gene>
    <name evidence="1" type="ORF">CFK39_15510</name>
</gene>
<reference evidence="1 2" key="1">
    <citation type="submission" date="2017-07" db="EMBL/GenBank/DDBJ databases">
        <title>Brachybacterium sp. VR2415.</title>
        <authorList>
            <person name="Tak E.J."/>
            <person name="Bae J.-W."/>
        </authorList>
    </citation>
    <scope>NUCLEOTIDE SEQUENCE [LARGE SCALE GENOMIC DNA]</scope>
    <source>
        <strain evidence="1 2">VR2415</strain>
        <plasmid evidence="2">unnamed1 sequence</plasmid>
    </source>
</reference>